<accession>A0A1I8IFC9</accession>
<proteinExistence type="predicted"/>
<dbReference type="AlphaFoldDB" id="A0A1I8IFC9"/>
<dbReference type="Proteomes" id="UP000095280">
    <property type="component" value="Unplaced"/>
</dbReference>
<reference evidence="2" key="1">
    <citation type="submission" date="2016-11" db="UniProtKB">
        <authorList>
            <consortium name="WormBaseParasite"/>
        </authorList>
    </citation>
    <scope>IDENTIFICATION</scope>
</reference>
<protein>
    <submittedName>
        <fullName evidence="2">C-reactive protein 1</fullName>
    </submittedName>
</protein>
<sequence>KFYFNWRIEQVEREREKLFKKLAKPEMMHCSALLVSLLLLAAVAAQPGGRKHEEQACLSVRAIALPRFIGGRKDNVAFYVKSLQSDGSCQFTLMSPTAKYLVELDESRRHPAVCRRCKTQGNGESCSPVAPEQPAAEGCAYKLSNFCELVSVKSNDQSKACP</sequence>
<organism evidence="1 2">
    <name type="scientific">Macrostomum lignano</name>
    <dbReference type="NCBI Taxonomy" id="282301"/>
    <lineage>
        <taxon>Eukaryota</taxon>
        <taxon>Metazoa</taxon>
        <taxon>Spiralia</taxon>
        <taxon>Lophotrochozoa</taxon>
        <taxon>Platyhelminthes</taxon>
        <taxon>Rhabditophora</taxon>
        <taxon>Macrostomorpha</taxon>
        <taxon>Macrostomida</taxon>
        <taxon>Macrostomidae</taxon>
        <taxon>Macrostomum</taxon>
    </lineage>
</organism>
<keyword evidence="1" id="KW-1185">Reference proteome</keyword>
<evidence type="ECO:0000313" key="1">
    <source>
        <dbReference type="Proteomes" id="UP000095280"/>
    </source>
</evidence>
<name>A0A1I8IFC9_9PLAT</name>
<dbReference type="WBParaSite" id="maker-uti_cns_0011959-snap-gene-0.3-mRNA-1">
    <property type="protein sequence ID" value="maker-uti_cns_0011959-snap-gene-0.3-mRNA-1"/>
    <property type="gene ID" value="maker-uti_cns_0011959-snap-gene-0.3"/>
</dbReference>
<evidence type="ECO:0000313" key="2">
    <source>
        <dbReference type="WBParaSite" id="maker-uti_cns_0011959-snap-gene-0.3-mRNA-1"/>
    </source>
</evidence>